<dbReference type="GO" id="GO:0005876">
    <property type="term" value="C:spindle microtubule"/>
    <property type="evidence" value="ECO:0007669"/>
    <property type="project" value="TreeGrafter"/>
</dbReference>
<evidence type="ECO:0000256" key="6">
    <source>
        <dbReference type="ARBA" id="ARBA00022618"/>
    </source>
</evidence>
<dbReference type="GO" id="GO:0000278">
    <property type="term" value="P:mitotic cell cycle"/>
    <property type="evidence" value="ECO:0007669"/>
    <property type="project" value="TreeGrafter"/>
</dbReference>
<feature type="region of interest" description="Disordered" evidence="13">
    <location>
        <begin position="16"/>
        <end position="50"/>
    </location>
</feature>
<comment type="similarity">
    <text evidence="3">Belongs to the SKA3 family.</text>
</comment>
<evidence type="ECO:0000256" key="13">
    <source>
        <dbReference type="SAM" id="MobiDB-lite"/>
    </source>
</evidence>
<keyword evidence="6" id="KW-0132">Cell division</keyword>
<comment type="caution">
    <text evidence="14">The sequence shown here is derived from an EMBL/GenBank/DDBJ whole genome shotgun (WGS) entry which is preliminary data.</text>
</comment>
<evidence type="ECO:0000256" key="8">
    <source>
        <dbReference type="ARBA" id="ARBA00022776"/>
    </source>
</evidence>
<evidence type="ECO:0000313" key="14">
    <source>
        <dbReference type="EMBL" id="MQL74617.1"/>
    </source>
</evidence>
<evidence type="ECO:0000256" key="1">
    <source>
        <dbReference type="ARBA" id="ARBA00004186"/>
    </source>
</evidence>
<evidence type="ECO:0008006" key="16">
    <source>
        <dbReference type="Google" id="ProtNLM"/>
    </source>
</evidence>
<evidence type="ECO:0000256" key="7">
    <source>
        <dbReference type="ARBA" id="ARBA00022701"/>
    </source>
</evidence>
<evidence type="ECO:0000256" key="2">
    <source>
        <dbReference type="ARBA" id="ARBA00004629"/>
    </source>
</evidence>
<keyword evidence="9" id="KW-0995">Kinetochore</keyword>
<keyword evidence="4" id="KW-0158">Chromosome</keyword>
<evidence type="ECO:0000256" key="4">
    <source>
        <dbReference type="ARBA" id="ARBA00022454"/>
    </source>
</evidence>
<evidence type="ECO:0000256" key="3">
    <source>
        <dbReference type="ARBA" id="ARBA00007716"/>
    </source>
</evidence>
<dbReference type="GO" id="GO:0000940">
    <property type="term" value="C:outer kinetochore"/>
    <property type="evidence" value="ECO:0007669"/>
    <property type="project" value="InterPro"/>
</dbReference>
<dbReference type="EMBL" id="NMUH01000216">
    <property type="protein sequence ID" value="MQL74617.1"/>
    <property type="molecule type" value="Genomic_DNA"/>
</dbReference>
<feature type="compositionally biased region" description="Polar residues" evidence="13">
    <location>
        <begin position="20"/>
        <end position="34"/>
    </location>
</feature>
<dbReference type="AlphaFoldDB" id="A0A843TXN1"/>
<dbReference type="InterPro" id="IPR033341">
    <property type="entry name" value="SKA3"/>
</dbReference>
<keyword evidence="5" id="KW-0963">Cytoplasm</keyword>
<name>A0A843TXN1_COLES</name>
<proteinExistence type="inferred from homology"/>
<keyword evidence="11" id="KW-0131">Cell cycle</keyword>
<keyword evidence="7" id="KW-0493">Microtubule</keyword>
<dbReference type="PANTHER" id="PTHR48118">
    <property type="entry name" value="SPINDLE AND KINETOCHORE-ASSOCIATED PROTEIN 3"/>
    <property type="match status" value="1"/>
</dbReference>
<dbReference type="PANTHER" id="PTHR48118:SF1">
    <property type="entry name" value="SPINDLE AND KINETOCHORE-ASSOCIATED PROTEIN 3"/>
    <property type="match status" value="1"/>
</dbReference>
<gene>
    <name evidence="14" type="ORF">Taro_006965</name>
</gene>
<evidence type="ECO:0000256" key="9">
    <source>
        <dbReference type="ARBA" id="ARBA00022838"/>
    </source>
</evidence>
<dbReference type="GO" id="GO:0007059">
    <property type="term" value="P:chromosome segregation"/>
    <property type="evidence" value="ECO:0007669"/>
    <property type="project" value="InterPro"/>
</dbReference>
<feature type="compositionally biased region" description="Acidic residues" evidence="13">
    <location>
        <begin position="157"/>
        <end position="168"/>
    </location>
</feature>
<evidence type="ECO:0000256" key="10">
    <source>
        <dbReference type="ARBA" id="ARBA00023212"/>
    </source>
</evidence>
<keyword evidence="8" id="KW-0498">Mitosis</keyword>
<keyword evidence="15" id="KW-1185">Reference proteome</keyword>
<comment type="subcellular location">
    <subcellularLocation>
        <location evidence="2">Chromosome</location>
        <location evidence="2">Centromere</location>
        <location evidence="2">Kinetochore</location>
    </subcellularLocation>
    <subcellularLocation>
        <location evidence="1">Cytoplasm</location>
        <location evidence="1">Cytoskeleton</location>
        <location evidence="1">Spindle</location>
    </subcellularLocation>
</comment>
<evidence type="ECO:0000256" key="12">
    <source>
        <dbReference type="ARBA" id="ARBA00023328"/>
    </source>
</evidence>
<dbReference type="Proteomes" id="UP000652761">
    <property type="component" value="Unassembled WGS sequence"/>
</dbReference>
<evidence type="ECO:0000256" key="5">
    <source>
        <dbReference type="ARBA" id="ARBA00022490"/>
    </source>
</evidence>
<sequence length="395" mass="42628">MTSLTRPLCDTRPRHCLPLSRSQGTSHHPYSEASSWRRAEAPDHGGVARPSMDGSISTFCGALSAFLSHLHSTSAALSDSLRRRPIPLDSAAAAFVERLGQRAATAAADVELLDDMAMGTVSVAELLGHCGEVYRRNQSYVDLLQDRLSAFGYVPEIDSDDGESEDFDADSKPLGPENGLEKPMLGCGSALGAGSVRRRLDGDPLYPFLHLSEPTRLLLILTDRSFDGSLTLQNMGLSDASLATLASEANDFPPSPIMQAEDLVGSNKGEACEDRTAYHSSSQVVYSKGMLQEYPIPDKCASGASIKFSKEDYDKLPAYVKSLAPWEDLEEAVIKMNAVLCSRDTSNKSSSLCQDDLEALGLGRKGKSYVLALIRMNRLAVETVSGSVAYRVDIK</sequence>
<organism evidence="14 15">
    <name type="scientific">Colocasia esculenta</name>
    <name type="common">Wild taro</name>
    <name type="synonym">Arum esculentum</name>
    <dbReference type="NCBI Taxonomy" id="4460"/>
    <lineage>
        <taxon>Eukaryota</taxon>
        <taxon>Viridiplantae</taxon>
        <taxon>Streptophyta</taxon>
        <taxon>Embryophyta</taxon>
        <taxon>Tracheophyta</taxon>
        <taxon>Spermatophyta</taxon>
        <taxon>Magnoliopsida</taxon>
        <taxon>Liliopsida</taxon>
        <taxon>Araceae</taxon>
        <taxon>Aroideae</taxon>
        <taxon>Colocasieae</taxon>
        <taxon>Colocasia</taxon>
    </lineage>
</organism>
<accession>A0A843TXN1</accession>
<feature type="region of interest" description="Disordered" evidence="13">
    <location>
        <begin position="157"/>
        <end position="181"/>
    </location>
</feature>
<protein>
    <recommendedName>
        <fullName evidence="16">Spindle and kinetochore-associated protein 3</fullName>
    </recommendedName>
</protein>
<keyword evidence="10" id="KW-0206">Cytoskeleton</keyword>
<keyword evidence="12" id="KW-0137">Centromere</keyword>
<dbReference type="OrthoDB" id="552789at2759"/>
<dbReference type="GO" id="GO:0051301">
    <property type="term" value="P:cell division"/>
    <property type="evidence" value="ECO:0007669"/>
    <property type="project" value="UniProtKB-KW"/>
</dbReference>
<evidence type="ECO:0000256" key="11">
    <source>
        <dbReference type="ARBA" id="ARBA00023306"/>
    </source>
</evidence>
<evidence type="ECO:0000313" key="15">
    <source>
        <dbReference type="Proteomes" id="UP000652761"/>
    </source>
</evidence>
<reference evidence="14" key="1">
    <citation type="submission" date="2017-07" db="EMBL/GenBank/DDBJ databases">
        <title>Taro Niue Genome Assembly and Annotation.</title>
        <authorList>
            <person name="Atibalentja N."/>
            <person name="Keating K."/>
            <person name="Fields C.J."/>
        </authorList>
    </citation>
    <scope>NUCLEOTIDE SEQUENCE</scope>
    <source>
        <strain evidence="14">Niue_2</strain>
        <tissue evidence="14">Leaf</tissue>
    </source>
</reference>